<dbReference type="PANTHER" id="PTHR44591">
    <property type="entry name" value="STRESS RESPONSE REGULATOR PROTEIN 1"/>
    <property type="match status" value="1"/>
</dbReference>
<dbReference type="PROSITE" id="PS50110">
    <property type="entry name" value="RESPONSE_REGULATORY"/>
    <property type="match status" value="1"/>
</dbReference>
<evidence type="ECO:0000256" key="2">
    <source>
        <dbReference type="ARBA" id="ARBA00022553"/>
    </source>
</evidence>
<organism evidence="6 7">
    <name type="scientific">Acetivibrio thermocellus AD2</name>
    <dbReference type="NCBI Taxonomy" id="1138384"/>
    <lineage>
        <taxon>Bacteria</taxon>
        <taxon>Bacillati</taxon>
        <taxon>Bacillota</taxon>
        <taxon>Clostridia</taxon>
        <taxon>Eubacteriales</taxon>
        <taxon>Oscillospiraceae</taxon>
        <taxon>Acetivibrio</taxon>
    </lineage>
</organism>
<comment type="function">
    <text evidence="3">May play the central regulatory role in sporulation. It may be an element of the effector pathway responsible for the activation of sporulation genes in response to nutritional stress. Spo0A may act in concert with spo0H (a sigma factor) to control the expression of some genes that are critical to the sporulation process.</text>
</comment>
<dbReference type="AlphaFoldDB" id="A0AB36THP6"/>
<evidence type="ECO:0000313" key="6">
    <source>
        <dbReference type="EMBL" id="PFH03358.1"/>
    </source>
</evidence>
<dbReference type="GeneID" id="35806163"/>
<dbReference type="SMART" id="SM00448">
    <property type="entry name" value="REC"/>
    <property type="match status" value="1"/>
</dbReference>
<evidence type="ECO:0000256" key="1">
    <source>
        <dbReference type="ARBA" id="ARBA00018672"/>
    </source>
</evidence>
<dbReference type="PANTHER" id="PTHR44591:SF3">
    <property type="entry name" value="RESPONSE REGULATORY DOMAIN-CONTAINING PROTEIN"/>
    <property type="match status" value="1"/>
</dbReference>
<dbReference type="Gene3D" id="3.40.50.2300">
    <property type="match status" value="1"/>
</dbReference>
<keyword evidence="2" id="KW-0597">Phosphoprotein</keyword>
<evidence type="ECO:0000256" key="4">
    <source>
        <dbReference type="PROSITE-ProRule" id="PRU00169"/>
    </source>
</evidence>
<dbReference type="InterPro" id="IPR050595">
    <property type="entry name" value="Bact_response_regulator"/>
</dbReference>
<dbReference type="RefSeq" id="WP_003512224.1">
    <property type="nucleotide sequence ID" value="NZ_CP013828.1"/>
</dbReference>
<gene>
    <name evidence="6" type="ORF">M972_112166</name>
</gene>
<evidence type="ECO:0000313" key="7">
    <source>
        <dbReference type="Proteomes" id="UP000223596"/>
    </source>
</evidence>
<protein>
    <recommendedName>
        <fullName evidence="1">Stage 0 sporulation protein A homolog</fullName>
    </recommendedName>
</protein>
<evidence type="ECO:0000259" key="5">
    <source>
        <dbReference type="PROSITE" id="PS50110"/>
    </source>
</evidence>
<dbReference type="GO" id="GO:0000160">
    <property type="term" value="P:phosphorelay signal transduction system"/>
    <property type="evidence" value="ECO:0007669"/>
    <property type="project" value="InterPro"/>
</dbReference>
<dbReference type="Proteomes" id="UP000223596">
    <property type="component" value="Unassembled WGS sequence"/>
</dbReference>
<evidence type="ECO:0000256" key="3">
    <source>
        <dbReference type="ARBA" id="ARBA00024867"/>
    </source>
</evidence>
<proteinExistence type="predicted"/>
<dbReference type="EMBL" id="PDBW01000001">
    <property type="protein sequence ID" value="PFH03358.1"/>
    <property type="molecule type" value="Genomic_DNA"/>
</dbReference>
<accession>A0AB36THP6</accession>
<comment type="caution">
    <text evidence="6">The sequence shown here is derived from an EMBL/GenBank/DDBJ whole genome shotgun (WGS) entry which is preliminary data.</text>
</comment>
<dbReference type="SUPFAM" id="SSF52172">
    <property type="entry name" value="CheY-like"/>
    <property type="match status" value="1"/>
</dbReference>
<dbReference type="InterPro" id="IPR001789">
    <property type="entry name" value="Sig_transdc_resp-reg_receiver"/>
</dbReference>
<sequence>MKKVLLVNDSKFESMILKDMLVSIGYIAGIADEYDAIEKVQDMRPDYIIINRVMKEIYGDELASKIKARFPEIKCILSSCDSISIDDYKNSGIDAVIRTPVDQYRLKAVLKNVEYLKNDIRK</sequence>
<reference evidence="6 7" key="1">
    <citation type="submission" date="2017-09" db="EMBL/GenBank/DDBJ databases">
        <title>Evaluation of Pacific Biosciences Sequencing Technology to Finishing C. thermocellum Genome Sequences.</title>
        <authorList>
            <person name="Brown S."/>
        </authorList>
    </citation>
    <scope>NUCLEOTIDE SEQUENCE [LARGE SCALE GENOMIC DNA]</scope>
    <source>
        <strain evidence="6 7">AD2</strain>
    </source>
</reference>
<dbReference type="Pfam" id="PF00072">
    <property type="entry name" value="Response_reg"/>
    <property type="match status" value="1"/>
</dbReference>
<feature type="domain" description="Response regulatory" evidence="5">
    <location>
        <begin position="3"/>
        <end position="114"/>
    </location>
</feature>
<dbReference type="InterPro" id="IPR011006">
    <property type="entry name" value="CheY-like_superfamily"/>
</dbReference>
<comment type="caution">
    <text evidence="4">Lacks conserved residue(s) required for the propagation of feature annotation.</text>
</comment>
<name>A0AB36THP6_ACETH</name>